<comment type="caution">
    <text evidence="3">The sequence shown here is derived from an EMBL/GenBank/DDBJ whole genome shotgun (WGS) entry which is preliminary data.</text>
</comment>
<organism evidence="3 4">
    <name type="scientific">Tuber borchii</name>
    <name type="common">White truffle</name>
    <dbReference type="NCBI Taxonomy" id="42251"/>
    <lineage>
        <taxon>Eukaryota</taxon>
        <taxon>Fungi</taxon>
        <taxon>Dikarya</taxon>
        <taxon>Ascomycota</taxon>
        <taxon>Pezizomycotina</taxon>
        <taxon>Pezizomycetes</taxon>
        <taxon>Pezizales</taxon>
        <taxon>Tuberaceae</taxon>
        <taxon>Tuber</taxon>
    </lineage>
</organism>
<keyword evidence="2" id="KW-0732">Signal</keyword>
<feature type="signal peptide" evidence="2">
    <location>
        <begin position="1"/>
        <end position="21"/>
    </location>
</feature>
<accession>A0A2T6ZW43</accession>
<dbReference type="AlphaFoldDB" id="A0A2T6ZW43"/>
<feature type="chain" id="PRO_5015568562" evidence="2">
    <location>
        <begin position="22"/>
        <end position="101"/>
    </location>
</feature>
<dbReference type="EMBL" id="NESQ01000084">
    <property type="protein sequence ID" value="PUU79692.1"/>
    <property type="molecule type" value="Genomic_DNA"/>
</dbReference>
<evidence type="ECO:0000313" key="3">
    <source>
        <dbReference type="EMBL" id="PUU79692.1"/>
    </source>
</evidence>
<feature type="compositionally biased region" description="Polar residues" evidence="1">
    <location>
        <begin position="52"/>
        <end position="61"/>
    </location>
</feature>
<gene>
    <name evidence="3" type="ORF">B9Z19DRAFT_1081056</name>
</gene>
<feature type="region of interest" description="Disordered" evidence="1">
    <location>
        <begin position="42"/>
        <end position="61"/>
    </location>
</feature>
<dbReference type="Proteomes" id="UP000244722">
    <property type="component" value="Unassembled WGS sequence"/>
</dbReference>
<proteinExistence type="predicted"/>
<evidence type="ECO:0000313" key="4">
    <source>
        <dbReference type="Proteomes" id="UP000244722"/>
    </source>
</evidence>
<name>A0A2T6ZW43_TUBBO</name>
<keyword evidence="4" id="KW-1185">Reference proteome</keyword>
<reference evidence="3 4" key="1">
    <citation type="submission" date="2017-04" db="EMBL/GenBank/DDBJ databases">
        <title>Draft genome sequence of Tuber borchii Vittad., a whitish edible truffle.</title>
        <authorList>
            <consortium name="DOE Joint Genome Institute"/>
            <person name="Murat C."/>
            <person name="Kuo A."/>
            <person name="Barry K.W."/>
            <person name="Clum A."/>
            <person name="Dockter R.B."/>
            <person name="Fauchery L."/>
            <person name="Iotti M."/>
            <person name="Kohler A."/>
            <person name="Labutti K."/>
            <person name="Lindquist E.A."/>
            <person name="Lipzen A."/>
            <person name="Ohm R.A."/>
            <person name="Wang M."/>
            <person name="Grigoriev I.V."/>
            <person name="Zambonelli A."/>
            <person name="Martin F.M."/>
        </authorList>
    </citation>
    <scope>NUCLEOTIDE SEQUENCE [LARGE SCALE GENOMIC DNA]</scope>
    <source>
        <strain evidence="3 4">Tbo3840</strain>
    </source>
</reference>
<protein>
    <submittedName>
        <fullName evidence="3">Uncharacterized protein</fullName>
    </submittedName>
</protein>
<sequence length="101" mass="10973">MQFKSTTILPTPATLLPLLIATNTTSTSYPMLTNQLLKKSDQVWTPKPGTPRCNSDSTTPSRRIATRISNGALIRFNPISINVAATGALLVNSNFMNDPRV</sequence>
<evidence type="ECO:0000256" key="2">
    <source>
        <dbReference type="SAM" id="SignalP"/>
    </source>
</evidence>
<evidence type="ECO:0000256" key="1">
    <source>
        <dbReference type="SAM" id="MobiDB-lite"/>
    </source>
</evidence>